<name>A0A6G1JG66_9PLEO</name>
<feature type="transmembrane region" description="Helical" evidence="1">
    <location>
        <begin position="130"/>
        <end position="149"/>
    </location>
</feature>
<keyword evidence="1" id="KW-0472">Membrane</keyword>
<evidence type="ECO:0000313" key="2">
    <source>
        <dbReference type="EMBL" id="KAF2689564.1"/>
    </source>
</evidence>
<proteinExistence type="predicted"/>
<sequence length="420" mass="46880">MTPIADENGKSEKISVVLVSKLERTASRYNAASTKVRASWGSSSIRKSFGRKNTSGDVTETCPRIESVLLAFLFLFLFLVLSVVALRFPTTRIKWAVIGVSALFVAILGGVFVYDSLLAKDRRMREYSRNLVNTILTVMLTMTVMTAMYSQVWHKGLNDTVIHLETDTVSAPRFPAIAFFQRWQNSQAYIMAAELKCYSGPKDDGAAQCSTFSIPEAIDAQSCDCGDSWPSTERLERGGNTVEWLGRNATYYAMTPSLSTVSKGAGHFLTLQVFFNYNKTESFANESLTTAPGIWMAIYDPVLGIEDAIAGGTLYTAQIDANSHTVVNIGLKYYQYVSKRSNYNYDVTISVRQNLDLVCDVDVEGWYLCHLTLEVQIPSFLRTIVREENRYHWSSVVADAGAYFALVQFLSWIFSGSAWN</sequence>
<dbReference type="OrthoDB" id="5377194at2759"/>
<dbReference type="EMBL" id="MU005572">
    <property type="protein sequence ID" value="KAF2689564.1"/>
    <property type="molecule type" value="Genomic_DNA"/>
</dbReference>
<accession>A0A6G1JG66</accession>
<keyword evidence="1" id="KW-1133">Transmembrane helix</keyword>
<keyword evidence="3" id="KW-1185">Reference proteome</keyword>
<dbReference type="AlphaFoldDB" id="A0A6G1JG66"/>
<evidence type="ECO:0000313" key="3">
    <source>
        <dbReference type="Proteomes" id="UP000799291"/>
    </source>
</evidence>
<feature type="transmembrane region" description="Helical" evidence="1">
    <location>
        <begin position="95"/>
        <end position="118"/>
    </location>
</feature>
<protein>
    <submittedName>
        <fullName evidence="2">Uncharacterized protein</fullName>
    </submittedName>
</protein>
<organism evidence="2 3">
    <name type="scientific">Lentithecium fluviatile CBS 122367</name>
    <dbReference type="NCBI Taxonomy" id="1168545"/>
    <lineage>
        <taxon>Eukaryota</taxon>
        <taxon>Fungi</taxon>
        <taxon>Dikarya</taxon>
        <taxon>Ascomycota</taxon>
        <taxon>Pezizomycotina</taxon>
        <taxon>Dothideomycetes</taxon>
        <taxon>Pleosporomycetidae</taxon>
        <taxon>Pleosporales</taxon>
        <taxon>Massarineae</taxon>
        <taxon>Lentitheciaceae</taxon>
        <taxon>Lentithecium</taxon>
    </lineage>
</organism>
<reference evidence="2" key="1">
    <citation type="journal article" date="2020" name="Stud. Mycol.">
        <title>101 Dothideomycetes genomes: a test case for predicting lifestyles and emergence of pathogens.</title>
        <authorList>
            <person name="Haridas S."/>
            <person name="Albert R."/>
            <person name="Binder M."/>
            <person name="Bloem J."/>
            <person name="Labutti K."/>
            <person name="Salamov A."/>
            <person name="Andreopoulos B."/>
            <person name="Baker S."/>
            <person name="Barry K."/>
            <person name="Bills G."/>
            <person name="Bluhm B."/>
            <person name="Cannon C."/>
            <person name="Castanera R."/>
            <person name="Culley D."/>
            <person name="Daum C."/>
            <person name="Ezra D."/>
            <person name="Gonzalez J."/>
            <person name="Henrissat B."/>
            <person name="Kuo A."/>
            <person name="Liang C."/>
            <person name="Lipzen A."/>
            <person name="Lutzoni F."/>
            <person name="Magnuson J."/>
            <person name="Mondo S."/>
            <person name="Nolan M."/>
            <person name="Ohm R."/>
            <person name="Pangilinan J."/>
            <person name="Park H.-J."/>
            <person name="Ramirez L."/>
            <person name="Alfaro M."/>
            <person name="Sun H."/>
            <person name="Tritt A."/>
            <person name="Yoshinaga Y."/>
            <person name="Zwiers L.-H."/>
            <person name="Turgeon B."/>
            <person name="Goodwin S."/>
            <person name="Spatafora J."/>
            <person name="Crous P."/>
            <person name="Grigoriev I."/>
        </authorList>
    </citation>
    <scope>NUCLEOTIDE SEQUENCE</scope>
    <source>
        <strain evidence="2">CBS 122367</strain>
    </source>
</reference>
<evidence type="ECO:0000256" key="1">
    <source>
        <dbReference type="SAM" id="Phobius"/>
    </source>
</evidence>
<feature type="transmembrane region" description="Helical" evidence="1">
    <location>
        <begin position="68"/>
        <end position="89"/>
    </location>
</feature>
<keyword evidence="1" id="KW-0812">Transmembrane</keyword>
<gene>
    <name evidence="2" type="ORF">K458DRAFT_384198</name>
</gene>
<dbReference type="Proteomes" id="UP000799291">
    <property type="component" value="Unassembled WGS sequence"/>
</dbReference>